<evidence type="ECO:0000313" key="4">
    <source>
        <dbReference type="Proteomes" id="UP001222087"/>
    </source>
</evidence>
<dbReference type="Proteomes" id="UP001222087">
    <property type="component" value="Chromosome"/>
</dbReference>
<keyword evidence="1" id="KW-0677">Repeat</keyword>
<dbReference type="PROSITE" id="PS50012">
    <property type="entry name" value="RCC1_3"/>
    <property type="match status" value="5"/>
</dbReference>
<gene>
    <name evidence="3" type="ORF">PXX05_03995</name>
</gene>
<dbReference type="Pfam" id="PF25390">
    <property type="entry name" value="WD40_RLD"/>
    <property type="match status" value="1"/>
</dbReference>
<dbReference type="PROSITE" id="PS00626">
    <property type="entry name" value="RCC1_2"/>
    <property type="match status" value="1"/>
</dbReference>
<dbReference type="SUPFAM" id="SSF50985">
    <property type="entry name" value="RCC1/BLIP-II"/>
    <property type="match status" value="1"/>
</dbReference>
<evidence type="ECO:0000256" key="1">
    <source>
        <dbReference type="ARBA" id="ARBA00022737"/>
    </source>
</evidence>
<proteinExistence type="predicted"/>
<name>A0ABY8ATE9_9GAMM</name>
<organism evidence="3 4">
    <name type="scientific">Legionella cardiaca</name>
    <dbReference type="NCBI Taxonomy" id="1071983"/>
    <lineage>
        <taxon>Bacteria</taxon>
        <taxon>Pseudomonadati</taxon>
        <taxon>Pseudomonadota</taxon>
        <taxon>Gammaproteobacteria</taxon>
        <taxon>Legionellales</taxon>
        <taxon>Legionellaceae</taxon>
        <taxon>Legionella</taxon>
    </lineage>
</organism>
<dbReference type="InterPro" id="IPR000408">
    <property type="entry name" value="Reg_chr_condens"/>
</dbReference>
<dbReference type="InterPro" id="IPR051625">
    <property type="entry name" value="Signaling_Regulatory_Domain"/>
</dbReference>
<dbReference type="RefSeq" id="WP_275089769.1">
    <property type="nucleotide sequence ID" value="NZ_CP119078.1"/>
</dbReference>
<dbReference type="PANTHER" id="PTHR22872">
    <property type="entry name" value="BTK-BINDING PROTEIN-RELATED"/>
    <property type="match status" value="1"/>
</dbReference>
<dbReference type="Gene3D" id="2.130.10.30">
    <property type="entry name" value="Regulator of chromosome condensation 1/beta-lactamase-inhibitor protein II"/>
    <property type="match status" value="3"/>
</dbReference>
<accession>A0ABY8ATE9</accession>
<dbReference type="EMBL" id="CP119078">
    <property type="protein sequence ID" value="WED43955.1"/>
    <property type="molecule type" value="Genomic_DNA"/>
</dbReference>
<dbReference type="PRINTS" id="PR00633">
    <property type="entry name" value="RCCNDNSATION"/>
</dbReference>
<keyword evidence="4" id="KW-1185">Reference proteome</keyword>
<evidence type="ECO:0000313" key="3">
    <source>
        <dbReference type="EMBL" id="WED43955.1"/>
    </source>
</evidence>
<dbReference type="InterPro" id="IPR058923">
    <property type="entry name" value="RCC1-like_dom"/>
</dbReference>
<protein>
    <recommendedName>
        <fullName evidence="2">RCC1-like domain-containing protein</fullName>
    </recommendedName>
</protein>
<sequence length="453" mass="50799">MPSSSQEITLTILPVDIICYLALNYLDYQSAVNLFKEIIIKHFSLQHALTSNEDLFDELKKFRSSHPYNQCENVRKQLFPKIAAGDYVSFYFLPSEGWFVWGSKDAEQLTGIRSNRPQKLKLPFESLSSQFWQKPQLNIVDIACYSSRTFFLTSEGKIYQTGKDFRDRNISPPLKFVKELDSKKIVKLALGNNHILALTDNGQVYSWGNNDCGQLGLEQHDDCNIPQLITAFKKIRITAIFAGRSTSFCLSEEGEVYAFGDNEASQLGLENVKMCIKPQLIPAFKDKKIISIACGYSHTLFLSYENEVFSTGLNISGALGIIGLRSTKKPTLIDSLRHKKITMITTCLTHTVCVDEQGKVYSFGRDYSQESLISAGFGIPKLVPIPEGEVITAVTAGIYHVLCLSKKGELYSFGSNTHTQLGHEEKKPHKVTFSTNLVTNDSALQESLILNKK</sequence>
<reference evidence="3 4" key="1">
    <citation type="submission" date="2023-02" db="EMBL/GenBank/DDBJ databases">
        <title>Genome Sequence of L. cardiaca H63T.</title>
        <authorList>
            <person name="Lopez A.E."/>
            <person name="Cianciotto N.P."/>
        </authorList>
    </citation>
    <scope>NUCLEOTIDE SEQUENCE [LARGE SCALE GENOMIC DNA]</scope>
    <source>
        <strain evidence="3 4">H63</strain>
    </source>
</reference>
<dbReference type="Pfam" id="PF13540">
    <property type="entry name" value="RCC1_2"/>
    <property type="match status" value="1"/>
</dbReference>
<dbReference type="InterPro" id="IPR009091">
    <property type="entry name" value="RCC1/BLIP-II"/>
</dbReference>
<evidence type="ECO:0000259" key="2">
    <source>
        <dbReference type="Pfam" id="PF25390"/>
    </source>
</evidence>
<feature type="domain" description="RCC1-like" evidence="2">
    <location>
        <begin position="77"/>
        <end position="368"/>
    </location>
</feature>